<reference evidence="1" key="1">
    <citation type="journal article" date="2014" name="Front. Microbiol.">
        <title>High frequency of phylogenetically diverse reductive dehalogenase-homologous genes in deep subseafloor sedimentary metagenomes.</title>
        <authorList>
            <person name="Kawai M."/>
            <person name="Futagami T."/>
            <person name="Toyoda A."/>
            <person name="Takaki Y."/>
            <person name="Nishi S."/>
            <person name="Hori S."/>
            <person name="Arai W."/>
            <person name="Tsubouchi T."/>
            <person name="Morono Y."/>
            <person name="Uchiyama I."/>
            <person name="Ito T."/>
            <person name="Fujiyama A."/>
            <person name="Inagaki F."/>
            <person name="Takami H."/>
        </authorList>
    </citation>
    <scope>NUCLEOTIDE SEQUENCE</scope>
    <source>
        <strain evidence="1">Expedition CK06-06</strain>
    </source>
</reference>
<dbReference type="PANTHER" id="PTHR36454:SF1">
    <property type="entry name" value="DUF1015 DOMAIN-CONTAINING PROTEIN"/>
    <property type="match status" value="1"/>
</dbReference>
<dbReference type="PANTHER" id="PTHR36454">
    <property type="entry name" value="LMO2823 PROTEIN"/>
    <property type="match status" value="1"/>
</dbReference>
<evidence type="ECO:0000313" key="1">
    <source>
        <dbReference type="EMBL" id="GAG46933.1"/>
    </source>
</evidence>
<feature type="non-terminal residue" evidence="1">
    <location>
        <position position="1"/>
    </location>
</feature>
<evidence type="ECO:0008006" key="2">
    <source>
        <dbReference type="Google" id="ProtNLM"/>
    </source>
</evidence>
<sequence>GLDEDKLMLLRLRDFEEASKLMPYFHSDTYKKLDVSVIDHVILEEMLGIGSGQEEGIDYDYNRKDAFNKVINQEYQLAFILKPVAAKAIKAIADASDKMPHKSTYFHPKLPSGLILYWMDRP</sequence>
<name>X0YDY4_9ZZZZ</name>
<dbReference type="InterPro" id="IPR008323">
    <property type="entry name" value="UCP033563"/>
</dbReference>
<organism evidence="1">
    <name type="scientific">marine sediment metagenome</name>
    <dbReference type="NCBI Taxonomy" id="412755"/>
    <lineage>
        <taxon>unclassified sequences</taxon>
        <taxon>metagenomes</taxon>
        <taxon>ecological metagenomes</taxon>
    </lineage>
</organism>
<dbReference type="EMBL" id="BARS01052912">
    <property type="protein sequence ID" value="GAG46933.1"/>
    <property type="molecule type" value="Genomic_DNA"/>
</dbReference>
<proteinExistence type="predicted"/>
<dbReference type="AlphaFoldDB" id="X0YDY4"/>
<comment type="caution">
    <text evidence="1">The sequence shown here is derived from an EMBL/GenBank/DDBJ whole genome shotgun (WGS) entry which is preliminary data.</text>
</comment>
<accession>X0YDY4</accession>
<gene>
    <name evidence="1" type="ORF">S01H1_78606</name>
</gene>
<protein>
    <recommendedName>
        <fullName evidence="2">DUF1015 domain-containing protein</fullName>
    </recommendedName>
</protein>